<protein>
    <submittedName>
        <fullName evidence="2">Aminopeptidase</fullName>
    </submittedName>
</protein>
<gene>
    <name evidence="2" type="ORF">KQI82_13295</name>
</gene>
<keyword evidence="1" id="KW-0479">Metal-binding</keyword>
<comment type="caution">
    <text evidence="2">The sequence shown here is derived from an EMBL/GenBank/DDBJ whole genome shotgun (WGS) entry which is preliminary data.</text>
</comment>
<name>A0ABS6FE17_9FIRM</name>
<proteinExistence type="predicted"/>
<reference evidence="2 3" key="1">
    <citation type="submission" date="2021-06" db="EMBL/GenBank/DDBJ databases">
        <authorList>
            <person name="Sun Q."/>
            <person name="Li D."/>
        </authorList>
    </citation>
    <scope>NUCLEOTIDE SEQUENCE [LARGE SCALE GENOMIC DNA]</scope>
    <source>
        <strain evidence="2 3">MSJ-2</strain>
    </source>
</reference>
<sequence>MVSDMYFEFELEHAANVLINETCKLQKGETLMITCDTQGDIRLAIATAKAAFAAGGKPMVIWTASPLGAGKMVDGFLPSESILAAALKADAWVEFNKQYFLYSDTYQAAVDGNPKLRFLGLPGTTSDVFVKLYGRADQHAVAEMVTAVAARTKAAKHVRLTSALGQDVEFDNDPDNPVRAETGYWDKPGTMMLNGQVGWTPILDSVNGTFVFDGALIPQIGVLGAPVKVYIEKGIIQAVEGGAAGTRWFDFLKSFNHPQMLRPAHVCYGFHPMAELSGQNGEDERVWGCTEWGFGSVGAFLMPKCGGIAAPSHTDAVTLNTTVYLDGDMIMKDGKVIDPELAQIAAKCGK</sequence>
<organism evidence="2 3">
    <name type="scientific">Dysosmobacter acutus</name>
    <dbReference type="NCBI Taxonomy" id="2841504"/>
    <lineage>
        <taxon>Bacteria</taxon>
        <taxon>Bacillati</taxon>
        <taxon>Bacillota</taxon>
        <taxon>Clostridia</taxon>
        <taxon>Eubacteriales</taxon>
        <taxon>Oscillospiraceae</taxon>
        <taxon>Dysosmobacter</taxon>
    </lineage>
</organism>
<evidence type="ECO:0000313" key="2">
    <source>
        <dbReference type="EMBL" id="MBU5627881.1"/>
    </source>
</evidence>
<dbReference type="RefSeq" id="WP_216633201.1">
    <property type="nucleotide sequence ID" value="NZ_JAHLQN010000001.1"/>
</dbReference>
<dbReference type="InterPro" id="IPR052170">
    <property type="entry name" value="M29_Exopeptidase"/>
</dbReference>
<dbReference type="InterPro" id="IPR058739">
    <property type="entry name" value="NicX"/>
</dbReference>
<dbReference type="PANTHER" id="PTHR34448">
    <property type="entry name" value="AMINOPEPTIDASE"/>
    <property type="match status" value="1"/>
</dbReference>
<evidence type="ECO:0000256" key="1">
    <source>
        <dbReference type="ARBA" id="ARBA00022723"/>
    </source>
</evidence>
<keyword evidence="3" id="KW-1185">Reference proteome</keyword>
<dbReference type="Pfam" id="PF26233">
    <property type="entry name" value="NicX"/>
    <property type="match status" value="1"/>
</dbReference>
<keyword evidence="2" id="KW-0031">Aminopeptidase</keyword>
<dbReference type="PANTHER" id="PTHR34448:SF1">
    <property type="entry name" value="BLL6088 PROTEIN"/>
    <property type="match status" value="1"/>
</dbReference>
<accession>A0ABS6FE17</accession>
<dbReference type="GO" id="GO:0004177">
    <property type="term" value="F:aminopeptidase activity"/>
    <property type="evidence" value="ECO:0007669"/>
    <property type="project" value="UniProtKB-KW"/>
</dbReference>
<dbReference type="Proteomes" id="UP000787672">
    <property type="component" value="Unassembled WGS sequence"/>
</dbReference>
<dbReference type="EMBL" id="JAHLQN010000001">
    <property type="protein sequence ID" value="MBU5627881.1"/>
    <property type="molecule type" value="Genomic_DNA"/>
</dbReference>
<keyword evidence="2" id="KW-0378">Hydrolase</keyword>
<evidence type="ECO:0000313" key="3">
    <source>
        <dbReference type="Proteomes" id="UP000787672"/>
    </source>
</evidence>
<keyword evidence="2" id="KW-0645">Protease</keyword>